<gene>
    <name evidence="4" type="ORF">HED64_19105</name>
</gene>
<dbReference type="PRINTS" id="PR01438">
    <property type="entry name" value="UNVRSLSTRESS"/>
</dbReference>
<dbReference type="InterPro" id="IPR006016">
    <property type="entry name" value="UspA"/>
</dbReference>
<keyword evidence="5" id="KW-1185">Reference proteome</keyword>
<dbReference type="EMBL" id="JAAWVT010000016">
    <property type="protein sequence ID" value="NKG22803.1"/>
    <property type="molecule type" value="Genomic_DNA"/>
</dbReference>
<organism evidence="4 5">
    <name type="scientific">Paeniglutamicibacter terrestris</name>
    <dbReference type="NCBI Taxonomy" id="2723403"/>
    <lineage>
        <taxon>Bacteria</taxon>
        <taxon>Bacillati</taxon>
        <taxon>Actinomycetota</taxon>
        <taxon>Actinomycetes</taxon>
        <taxon>Micrococcales</taxon>
        <taxon>Micrococcaceae</taxon>
        <taxon>Paeniglutamicibacter</taxon>
    </lineage>
</organism>
<name>A0ABX1G966_9MICC</name>
<comment type="similarity">
    <text evidence="1">Belongs to the universal stress protein A family.</text>
</comment>
<dbReference type="PANTHER" id="PTHR46268:SF6">
    <property type="entry name" value="UNIVERSAL STRESS PROTEIN UP12"/>
    <property type="match status" value="1"/>
</dbReference>
<evidence type="ECO:0000259" key="3">
    <source>
        <dbReference type="Pfam" id="PF00582"/>
    </source>
</evidence>
<proteinExistence type="inferred from homology"/>
<evidence type="ECO:0000313" key="5">
    <source>
        <dbReference type="Proteomes" id="UP000746595"/>
    </source>
</evidence>
<accession>A0ABX1G966</accession>
<reference evidence="4 5" key="1">
    <citation type="submission" date="2020-04" db="EMBL/GenBank/DDBJ databases">
        <title>Paeniglutamicibacter sp. ANT13_2, a novel actinomycete isolated from sediment in Antarctica.</title>
        <authorList>
            <person name="Sakdapetsiri C."/>
            <person name="Pinyakong O."/>
        </authorList>
    </citation>
    <scope>NUCLEOTIDE SEQUENCE [LARGE SCALE GENOMIC DNA]</scope>
    <source>
        <strain evidence="4 5">ANT13_2</strain>
    </source>
</reference>
<dbReference type="Proteomes" id="UP000746595">
    <property type="component" value="Unassembled WGS sequence"/>
</dbReference>
<dbReference type="InterPro" id="IPR014729">
    <property type="entry name" value="Rossmann-like_a/b/a_fold"/>
</dbReference>
<dbReference type="Pfam" id="PF00582">
    <property type="entry name" value="Usp"/>
    <property type="match status" value="1"/>
</dbReference>
<dbReference type="InterPro" id="IPR006015">
    <property type="entry name" value="Universal_stress_UspA"/>
</dbReference>
<dbReference type="Gene3D" id="3.40.50.620">
    <property type="entry name" value="HUPs"/>
    <property type="match status" value="1"/>
</dbReference>
<evidence type="ECO:0000313" key="4">
    <source>
        <dbReference type="EMBL" id="NKG22803.1"/>
    </source>
</evidence>
<evidence type="ECO:0000256" key="1">
    <source>
        <dbReference type="ARBA" id="ARBA00008791"/>
    </source>
</evidence>
<feature type="region of interest" description="Disordered" evidence="2">
    <location>
        <begin position="1"/>
        <end position="28"/>
    </location>
</feature>
<sequence>MSTESASAFPHHEPEPAPAGSIVVGHDGSKGAEDALSMALELADELKLPVVVARAWSISTAPRPAEWTFGYVPAWEEFTAAVQHELENKVRPFAEKHPTVVISYEPVHAPPVKSLITISRDARMLVLGTRGRGGLAGMLLGSVSEQCVRHALCPVLVVRSKP</sequence>
<dbReference type="PANTHER" id="PTHR46268">
    <property type="entry name" value="STRESS RESPONSE PROTEIN NHAX"/>
    <property type="match status" value="1"/>
</dbReference>
<dbReference type="RefSeq" id="WP_168153540.1">
    <property type="nucleotide sequence ID" value="NZ_JAAWVT010000016.1"/>
</dbReference>
<protein>
    <submittedName>
        <fullName evidence="4">Universal stress protein</fullName>
    </submittedName>
</protein>
<feature type="domain" description="UspA" evidence="3">
    <location>
        <begin position="21"/>
        <end position="159"/>
    </location>
</feature>
<evidence type="ECO:0000256" key="2">
    <source>
        <dbReference type="SAM" id="MobiDB-lite"/>
    </source>
</evidence>
<dbReference type="SUPFAM" id="SSF52402">
    <property type="entry name" value="Adenine nucleotide alpha hydrolases-like"/>
    <property type="match status" value="1"/>
</dbReference>
<comment type="caution">
    <text evidence="4">The sequence shown here is derived from an EMBL/GenBank/DDBJ whole genome shotgun (WGS) entry which is preliminary data.</text>
</comment>